<feature type="transmembrane region" description="Helical" evidence="1">
    <location>
        <begin position="675"/>
        <end position="696"/>
    </location>
</feature>
<organism evidence="4 5">
    <name type="scientific">Cyclocybe aegerita</name>
    <name type="common">Black poplar mushroom</name>
    <name type="synonym">Agrocybe aegerita</name>
    <dbReference type="NCBI Taxonomy" id="1973307"/>
    <lineage>
        <taxon>Eukaryota</taxon>
        <taxon>Fungi</taxon>
        <taxon>Dikarya</taxon>
        <taxon>Basidiomycota</taxon>
        <taxon>Agaricomycotina</taxon>
        <taxon>Agaricomycetes</taxon>
        <taxon>Agaricomycetidae</taxon>
        <taxon>Agaricales</taxon>
        <taxon>Agaricineae</taxon>
        <taxon>Bolbitiaceae</taxon>
        <taxon>Cyclocybe</taxon>
    </lineage>
</organism>
<dbReference type="InterPro" id="IPR033433">
    <property type="entry name" value="GtaA_N"/>
</dbReference>
<dbReference type="PANTHER" id="PTHR31987">
    <property type="entry name" value="GLUTAMINASE A-RELATED"/>
    <property type="match status" value="1"/>
</dbReference>
<keyword evidence="1" id="KW-0812">Transmembrane</keyword>
<gene>
    <name evidence="4" type="ORF">AAE3_LOCUS8690</name>
</gene>
<protein>
    <recommendedName>
        <fullName evidence="6">DUF1793-domain-containing protein</fullName>
    </recommendedName>
</protein>
<evidence type="ECO:0000259" key="2">
    <source>
        <dbReference type="Pfam" id="PF16335"/>
    </source>
</evidence>
<dbReference type="Pfam" id="PF17168">
    <property type="entry name" value="DUF5127"/>
    <property type="match status" value="1"/>
</dbReference>
<dbReference type="OrthoDB" id="3918848at2759"/>
<dbReference type="AlphaFoldDB" id="A0A8S0WV36"/>
<sequence>MVRVDGEGYQWHGVEPEFPTINTTAIYLTATRTILTFEAGPIRFNVTYLSPVEPSDWVRQSFPFSYISIDAVWSTDGQRHGVQFYFDTSGQWLSADDQDTVKWNTTSSATSLIHSMQLSVPQAFQEGQGVAKDSNLYLAISQESPGLTWETNWAQALRRQFDNNGSLTNTQDTASRPINANQPALAASVDLGSIQQASPSVVWAIGLVRQPTIQFQTPRDNDPQQHHSFFWTKYTSIDEAIDDFILDFPNALTRSVTLDRKVMEDAGKVSSQYADLAALSVRQMFAALDITVPELTLTVGASVTTTAAGAAATGMAKIRVFMKDTGTTRQTNPVETIYGSLPGILYFNASLAGALLLPLLEYGTARKGVQNSPSYASMDLGSSYPDATGPSRDQSMYGADTTSSMLIMVLAHAKKSGDGSLIQNHLPLLLDWADYLYEAPFANRSILLTSDTMGVFDSNTALKCIHALYAMSEILGLDRSASPDIASRQQYYSDRATLLLNEWRNSSFLSDHVTSTPGVETSWGLVHNMYASKLLNVSLVDKGTINAQTSFYASRAASVGPFGFPYTSNSPITRSDWSLFTAASVTSDSVRDEMISKVHAYAFLNRTECPWPTIYDSNSGVASLGCASPGQGAMFALLAPEIPDQVVNLILPTSTSNPLIPGASAEENSFGTAKIVGTTIGGLAFVLLIVGLAFLIRRGRSRSTATATQEAMPFTFDGEKLVKSSKTASVPAEILLTSNHYPARSTSELSSAPPTMSDVPRSEDTIQLRRQFEEIQRELAAIREVQAMQQMQIELPPTYEPAVRARE</sequence>
<name>A0A8S0WV36_CYCAE</name>
<feature type="domain" description="Glutaminase A N-terminal" evidence="3">
    <location>
        <begin position="31"/>
        <end position="265"/>
    </location>
</feature>
<accession>A0A8S0WV36</accession>
<dbReference type="PANTHER" id="PTHR31987:SF1">
    <property type="entry name" value="GLUTAMINASE A"/>
    <property type="match status" value="1"/>
</dbReference>
<evidence type="ECO:0000313" key="4">
    <source>
        <dbReference type="EMBL" id="CAA7266366.1"/>
    </source>
</evidence>
<dbReference type="EMBL" id="CACVBS010000054">
    <property type="protein sequence ID" value="CAA7266366.1"/>
    <property type="molecule type" value="Genomic_DNA"/>
</dbReference>
<feature type="domain" description="Glutaminase A central" evidence="2">
    <location>
        <begin position="270"/>
        <end position="638"/>
    </location>
</feature>
<keyword evidence="1" id="KW-1133">Transmembrane helix</keyword>
<keyword evidence="5" id="KW-1185">Reference proteome</keyword>
<evidence type="ECO:0008006" key="6">
    <source>
        <dbReference type="Google" id="ProtNLM"/>
    </source>
</evidence>
<proteinExistence type="predicted"/>
<evidence type="ECO:0000259" key="3">
    <source>
        <dbReference type="Pfam" id="PF17168"/>
    </source>
</evidence>
<dbReference type="Pfam" id="PF16335">
    <property type="entry name" value="GtaA_6_Hairpin"/>
    <property type="match status" value="1"/>
</dbReference>
<evidence type="ECO:0000256" key="1">
    <source>
        <dbReference type="SAM" id="Phobius"/>
    </source>
</evidence>
<dbReference type="InterPro" id="IPR052743">
    <property type="entry name" value="Glutaminase_GtaA"/>
</dbReference>
<keyword evidence="1" id="KW-0472">Membrane</keyword>
<evidence type="ECO:0000313" key="5">
    <source>
        <dbReference type="Proteomes" id="UP000467700"/>
    </source>
</evidence>
<comment type="caution">
    <text evidence="4">The sequence shown here is derived from an EMBL/GenBank/DDBJ whole genome shotgun (WGS) entry which is preliminary data.</text>
</comment>
<dbReference type="InterPro" id="IPR032514">
    <property type="entry name" value="GtaA_central"/>
</dbReference>
<reference evidence="4 5" key="1">
    <citation type="submission" date="2020-01" db="EMBL/GenBank/DDBJ databases">
        <authorList>
            <person name="Gupta K D."/>
        </authorList>
    </citation>
    <scope>NUCLEOTIDE SEQUENCE [LARGE SCALE GENOMIC DNA]</scope>
</reference>
<dbReference type="Proteomes" id="UP000467700">
    <property type="component" value="Unassembled WGS sequence"/>
</dbReference>